<dbReference type="NCBIfam" id="NF008823">
    <property type="entry name" value="PRK11873.1"/>
    <property type="match status" value="1"/>
</dbReference>
<evidence type="ECO:0000256" key="8">
    <source>
        <dbReference type="ARBA" id="ARBA00048428"/>
    </source>
</evidence>
<dbReference type="EMBL" id="JAUHMF010000001">
    <property type="protein sequence ID" value="MDT8898186.1"/>
    <property type="molecule type" value="Genomic_DNA"/>
</dbReference>
<evidence type="ECO:0000256" key="7">
    <source>
        <dbReference type="ARBA" id="ARBA00047943"/>
    </source>
</evidence>
<evidence type="ECO:0000256" key="2">
    <source>
        <dbReference type="ARBA" id="ARBA00022691"/>
    </source>
</evidence>
<name>A0ABU3NMW0_9CHLR</name>
<evidence type="ECO:0000256" key="4">
    <source>
        <dbReference type="ARBA" id="ARBA00034521"/>
    </source>
</evidence>
<dbReference type="Gene3D" id="3.40.50.150">
    <property type="entry name" value="Vaccinia Virus protein VP39"/>
    <property type="match status" value="1"/>
</dbReference>
<keyword evidence="2" id="KW-0949">S-adenosyl-L-methionine</keyword>
<gene>
    <name evidence="10" type="primary">arsM</name>
    <name evidence="10" type="ORF">QYE77_07880</name>
</gene>
<dbReference type="RefSeq" id="WP_315624831.1">
    <property type="nucleotide sequence ID" value="NZ_JAUHMF010000001.1"/>
</dbReference>
<evidence type="ECO:0000313" key="10">
    <source>
        <dbReference type="EMBL" id="MDT8898186.1"/>
    </source>
</evidence>
<keyword evidence="1" id="KW-0808">Transferase</keyword>
<dbReference type="InterPro" id="IPR029063">
    <property type="entry name" value="SAM-dependent_MTases_sf"/>
</dbReference>
<dbReference type="PANTHER" id="PTHR43675">
    <property type="entry name" value="ARSENITE METHYLTRANSFERASE"/>
    <property type="match status" value="1"/>
</dbReference>
<evidence type="ECO:0000313" key="11">
    <source>
        <dbReference type="Proteomes" id="UP001254165"/>
    </source>
</evidence>
<comment type="catalytic activity">
    <reaction evidence="8">
        <text>arsenic triglutathione + 3 [thioredoxin]-dithiol + 3 S-adenosyl-L-methionine = trimethylarsine + 3 [thioredoxin]-disulfide + 3 glutathione + 3 S-adenosyl-L-homocysteine + 3 H(+)</text>
        <dbReference type="Rhea" id="RHEA:69432"/>
        <dbReference type="Rhea" id="RHEA-COMP:10698"/>
        <dbReference type="Rhea" id="RHEA-COMP:10700"/>
        <dbReference type="ChEBI" id="CHEBI:15378"/>
        <dbReference type="ChEBI" id="CHEBI:27130"/>
        <dbReference type="ChEBI" id="CHEBI:29950"/>
        <dbReference type="ChEBI" id="CHEBI:50058"/>
        <dbReference type="ChEBI" id="CHEBI:57856"/>
        <dbReference type="ChEBI" id="CHEBI:57925"/>
        <dbReference type="ChEBI" id="CHEBI:59789"/>
        <dbReference type="ChEBI" id="CHEBI:183640"/>
        <dbReference type="EC" id="2.1.1.137"/>
    </reaction>
</comment>
<evidence type="ECO:0000256" key="3">
    <source>
        <dbReference type="ARBA" id="ARBA00034487"/>
    </source>
</evidence>
<dbReference type="GO" id="GO:0032259">
    <property type="term" value="P:methylation"/>
    <property type="evidence" value="ECO:0007669"/>
    <property type="project" value="UniProtKB-KW"/>
</dbReference>
<comment type="catalytic activity">
    <reaction evidence="6">
        <text>arsenic triglutathione + [thioredoxin]-dithiol + S-adenosyl-L-methionine + 2 H2O = methylarsonous acid + [thioredoxin]-disulfide + 3 glutathione + S-adenosyl-L-homocysteine + H(+)</text>
        <dbReference type="Rhea" id="RHEA:69460"/>
        <dbReference type="Rhea" id="RHEA-COMP:10698"/>
        <dbReference type="Rhea" id="RHEA-COMP:10700"/>
        <dbReference type="ChEBI" id="CHEBI:15377"/>
        <dbReference type="ChEBI" id="CHEBI:15378"/>
        <dbReference type="ChEBI" id="CHEBI:17826"/>
        <dbReference type="ChEBI" id="CHEBI:29950"/>
        <dbReference type="ChEBI" id="CHEBI:50058"/>
        <dbReference type="ChEBI" id="CHEBI:57856"/>
        <dbReference type="ChEBI" id="CHEBI:57925"/>
        <dbReference type="ChEBI" id="CHEBI:59789"/>
        <dbReference type="ChEBI" id="CHEBI:183640"/>
        <dbReference type="EC" id="2.1.1.137"/>
    </reaction>
</comment>
<dbReference type="Pfam" id="PF13847">
    <property type="entry name" value="Methyltransf_31"/>
    <property type="match status" value="1"/>
</dbReference>
<evidence type="ECO:0000256" key="6">
    <source>
        <dbReference type="ARBA" id="ARBA00047941"/>
    </source>
</evidence>
<comment type="similarity">
    <text evidence="3">Belongs to the methyltransferase superfamily. Arsenite methyltransferase family.</text>
</comment>
<evidence type="ECO:0000256" key="1">
    <source>
        <dbReference type="ARBA" id="ARBA00022679"/>
    </source>
</evidence>
<dbReference type="InterPro" id="IPR025714">
    <property type="entry name" value="Methyltranfer_dom"/>
</dbReference>
<dbReference type="SUPFAM" id="SSF53335">
    <property type="entry name" value="S-adenosyl-L-methionine-dependent methyltransferases"/>
    <property type="match status" value="1"/>
</dbReference>
<dbReference type="EC" id="2.1.1.137" evidence="4"/>
<proteinExistence type="inferred from homology"/>
<dbReference type="GO" id="GO:0008168">
    <property type="term" value="F:methyltransferase activity"/>
    <property type="evidence" value="ECO:0007669"/>
    <property type="project" value="UniProtKB-KW"/>
</dbReference>
<reference evidence="10 11" key="1">
    <citation type="submission" date="2023-07" db="EMBL/GenBank/DDBJ databases">
        <title>Novel species of Thermanaerothrix with wide hydrolytic capabilities.</title>
        <authorList>
            <person name="Zayulina K.S."/>
            <person name="Podosokorskaya O.A."/>
            <person name="Elcheninov A.G."/>
        </authorList>
    </citation>
    <scope>NUCLEOTIDE SEQUENCE [LARGE SCALE GENOMIC DNA]</scope>
    <source>
        <strain evidence="10 11">4228-RoL</strain>
    </source>
</reference>
<dbReference type="PANTHER" id="PTHR43675:SF8">
    <property type="entry name" value="ARSENITE METHYLTRANSFERASE"/>
    <property type="match status" value="1"/>
</dbReference>
<keyword evidence="11" id="KW-1185">Reference proteome</keyword>
<feature type="domain" description="Methyltransferase" evidence="9">
    <location>
        <begin position="69"/>
        <end position="212"/>
    </location>
</feature>
<organism evidence="10 11">
    <name type="scientific">Thermanaerothrix solaris</name>
    <dbReference type="NCBI Taxonomy" id="3058434"/>
    <lineage>
        <taxon>Bacteria</taxon>
        <taxon>Bacillati</taxon>
        <taxon>Chloroflexota</taxon>
        <taxon>Anaerolineae</taxon>
        <taxon>Anaerolineales</taxon>
        <taxon>Anaerolineaceae</taxon>
        <taxon>Thermanaerothrix</taxon>
    </lineage>
</organism>
<comment type="caution">
    <text evidence="10">The sequence shown here is derived from an EMBL/GenBank/DDBJ whole genome shotgun (WGS) entry which is preliminary data.</text>
</comment>
<evidence type="ECO:0000256" key="5">
    <source>
        <dbReference type="ARBA" id="ARBA00034545"/>
    </source>
</evidence>
<dbReference type="Proteomes" id="UP001254165">
    <property type="component" value="Unassembled WGS sequence"/>
</dbReference>
<dbReference type="CDD" id="cd02440">
    <property type="entry name" value="AdoMet_MTases"/>
    <property type="match status" value="1"/>
</dbReference>
<protein>
    <recommendedName>
        <fullName evidence="5">Arsenite methyltransferase</fullName>
        <ecNumber evidence="4">2.1.1.137</ecNumber>
    </recommendedName>
</protein>
<dbReference type="InterPro" id="IPR026669">
    <property type="entry name" value="Arsenite_MeTrfase-like"/>
</dbReference>
<keyword evidence="10" id="KW-0489">Methyltransferase</keyword>
<evidence type="ECO:0000259" key="9">
    <source>
        <dbReference type="Pfam" id="PF13847"/>
    </source>
</evidence>
<accession>A0ABU3NMW0</accession>
<sequence length="262" mass="27416">MDLTPEEIRNFVQAWYGTLAQNGGCCGSSACCEPQPAAVYPADLLVQLPPEVAGFSLGCANPLAAAHLQPGERVLDLGSGGGLDCFLAALQVGERGQVIGVDMTPAMVRRARQAAARLGLRQVEFRHGYLEHLPVATASVDVVISNCVINLVPDKNRVFAEMFRVLRPGGRIAIADVVVKGSLPASLQADPLAWSACLAGALEVETYRRGLEVAGFVQVTLIPAGEAGLTLDHIAEGIPFSALITAFKPALTPPSTPQTAPA</sequence>
<comment type="catalytic activity">
    <reaction evidence="7">
        <text>arsenic triglutathione + 2 [thioredoxin]-dithiol + 2 S-adenosyl-L-methionine + H2O = dimethylarsinous acid + 2 [thioredoxin]-disulfide + 3 glutathione + 2 S-adenosyl-L-homocysteine + 2 H(+)</text>
        <dbReference type="Rhea" id="RHEA:69464"/>
        <dbReference type="Rhea" id="RHEA-COMP:10698"/>
        <dbReference type="Rhea" id="RHEA-COMP:10700"/>
        <dbReference type="ChEBI" id="CHEBI:15377"/>
        <dbReference type="ChEBI" id="CHEBI:15378"/>
        <dbReference type="ChEBI" id="CHEBI:23808"/>
        <dbReference type="ChEBI" id="CHEBI:29950"/>
        <dbReference type="ChEBI" id="CHEBI:50058"/>
        <dbReference type="ChEBI" id="CHEBI:57856"/>
        <dbReference type="ChEBI" id="CHEBI:57925"/>
        <dbReference type="ChEBI" id="CHEBI:59789"/>
        <dbReference type="ChEBI" id="CHEBI:183640"/>
        <dbReference type="EC" id="2.1.1.137"/>
    </reaction>
</comment>